<name>B3S325_TRIAD</name>
<sequence>MASFISRMVSNRVLQLEKLNLLQSKPCHSQFRTLLNRVKKANFSSQETIRNAHHTLKDVLNEVDKKLEANVESKHLFLGTCRYYNHKVNDRFVIVNLGDRIAVEDAWSQPQCLIDTALSRDDIEELKKSIPKLTRCASFSVGEVDGYFNSPWQFGYYLQPNFTVFTTLGLQFMMRTIVNEKILFLHNGACKGQSINLAHVDSVRVEVSDDPWSSRNLILKMKDSDELKDIIEDSRINLDAESKRDLASLMIETEWLVTVAAYLSIAATTAANRKVPLQLADVLTTRGNPWVEMRNSAWIKDSNAA</sequence>
<dbReference type="InParanoid" id="B3S325"/>
<dbReference type="PhylomeDB" id="B3S325"/>
<dbReference type="AlphaFoldDB" id="B3S325"/>
<reference evidence="1 2" key="1">
    <citation type="journal article" date="2008" name="Nature">
        <title>The Trichoplax genome and the nature of placozoans.</title>
        <authorList>
            <person name="Srivastava M."/>
            <person name="Begovic E."/>
            <person name="Chapman J."/>
            <person name="Putnam N.H."/>
            <person name="Hellsten U."/>
            <person name="Kawashima T."/>
            <person name="Kuo A."/>
            <person name="Mitros T."/>
            <person name="Salamov A."/>
            <person name="Carpenter M.L."/>
            <person name="Signorovitch A.Y."/>
            <person name="Moreno M.A."/>
            <person name="Kamm K."/>
            <person name="Grimwood J."/>
            <person name="Schmutz J."/>
            <person name="Shapiro H."/>
            <person name="Grigoriev I.V."/>
            <person name="Buss L.W."/>
            <person name="Schierwater B."/>
            <person name="Dellaporta S.L."/>
            <person name="Rokhsar D.S."/>
        </authorList>
    </citation>
    <scope>NUCLEOTIDE SEQUENCE [LARGE SCALE GENOMIC DNA]</scope>
    <source>
        <strain evidence="1 2">Grell-BS-1999</strain>
    </source>
</reference>
<gene>
    <name evidence="1" type="ORF">TRIADDRAFT_58571</name>
</gene>
<dbReference type="EMBL" id="DS985248">
    <property type="protein sequence ID" value="EDV22892.1"/>
    <property type="molecule type" value="Genomic_DNA"/>
</dbReference>
<evidence type="ECO:0000313" key="1">
    <source>
        <dbReference type="EMBL" id="EDV22892.1"/>
    </source>
</evidence>
<evidence type="ECO:0000313" key="2">
    <source>
        <dbReference type="Proteomes" id="UP000009022"/>
    </source>
</evidence>
<dbReference type="RefSeq" id="XP_002114758.1">
    <property type="nucleotide sequence ID" value="XM_002114722.1"/>
</dbReference>
<dbReference type="CTD" id="6755799"/>
<dbReference type="Proteomes" id="UP000009022">
    <property type="component" value="Unassembled WGS sequence"/>
</dbReference>
<proteinExistence type="predicted"/>
<accession>B3S325</accession>
<dbReference type="OMA" id="INTEWIV"/>
<keyword evidence="2" id="KW-1185">Reference proteome</keyword>
<dbReference type="OrthoDB" id="5951880at2759"/>
<dbReference type="eggNOG" id="ENOG502SA37">
    <property type="taxonomic scope" value="Eukaryota"/>
</dbReference>
<organism evidence="1 2">
    <name type="scientific">Trichoplax adhaerens</name>
    <name type="common">Trichoplax reptans</name>
    <dbReference type="NCBI Taxonomy" id="10228"/>
    <lineage>
        <taxon>Eukaryota</taxon>
        <taxon>Metazoa</taxon>
        <taxon>Placozoa</taxon>
        <taxon>Uniplacotomia</taxon>
        <taxon>Trichoplacea</taxon>
        <taxon>Trichoplacidae</taxon>
        <taxon>Trichoplax</taxon>
    </lineage>
</organism>
<dbReference type="KEGG" id="tad:TRIADDRAFT_58571"/>
<dbReference type="GeneID" id="6755799"/>
<dbReference type="HOGENOM" id="CLU_913168_0_0_1"/>
<protein>
    <submittedName>
        <fullName evidence="1">Uncharacterized protein</fullName>
    </submittedName>
</protein>